<dbReference type="Proteomes" id="UP000054018">
    <property type="component" value="Unassembled WGS sequence"/>
</dbReference>
<evidence type="ECO:0000313" key="1">
    <source>
        <dbReference type="EMBL" id="KIK23240.1"/>
    </source>
</evidence>
<dbReference type="HOGENOM" id="CLU_1732198_0_0_1"/>
<gene>
    <name evidence="1" type="ORF">PISMIDRAFT_11018</name>
</gene>
<dbReference type="EMBL" id="KN833728">
    <property type="protein sequence ID" value="KIK23240.1"/>
    <property type="molecule type" value="Genomic_DNA"/>
</dbReference>
<keyword evidence="2" id="KW-1185">Reference proteome</keyword>
<reference evidence="2" key="2">
    <citation type="submission" date="2015-01" db="EMBL/GenBank/DDBJ databases">
        <title>Evolutionary Origins and Diversification of the Mycorrhizal Mutualists.</title>
        <authorList>
            <consortium name="DOE Joint Genome Institute"/>
            <consortium name="Mycorrhizal Genomics Consortium"/>
            <person name="Kohler A."/>
            <person name="Kuo A."/>
            <person name="Nagy L.G."/>
            <person name="Floudas D."/>
            <person name="Copeland A."/>
            <person name="Barry K.W."/>
            <person name="Cichocki N."/>
            <person name="Veneault-Fourrey C."/>
            <person name="LaButti K."/>
            <person name="Lindquist E.A."/>
            <person name="Lipzen A."/>
            <person name="Lundell T."/>
            <person name="Morin E."/>
            <person name="Murat C."/>
            <person name="Riley R."/>
            <person name="Ohm R."/>
            <person name="Sun H."/>
            <person name="Tunlid A."/>
            <person name="Henrissat B."/>
            <person name="Grigoriev I.V."/>
            <person name="Hibbett D.S."/>
            <person name="Martin F."/>
        </authorList>
    </citation>
    <scope>NUCLEOTIDE SEQUENCE [LARGE SCALE GENOMIC DNA]</scope>
    <source>
        <strain evidence="2">441</strain>
    </source>
</reference>
<evidence type="ECO:0000313" key="2">
    <source>
        <dbReference type="Proteomes" id="UP000054018"/>
    </source>
</evidence>
<protein>
    <submittedName>
        <fullName evidence="1">Uncharacterized protein</fullName>
    </submittedName>
</protein>
<organism evidence="1 2">
    <name type="scientific">Pisolithus microcarpus 441</name>
    <dbReference type="NCBI Taxonomy" id="765257"/>
    <lineage>
        <taxon>Eukaryota</taxon>
        <taxon>Fungi</taxon>
        <taxon>Dikarya</taxon>
        <taxon>Basidiomycota</taxon>
        <taxon>Agaricomycotina</taxon>
        <taxon>Agaricomycetes</taxon>
        <taxon>Agaricomycetidae</taxon>
        <taxon>Boletales</taxon>
        <taxon>Sclerodermatineae</taxon>
        <taxon>Pisolithaceae</taxon>
        <taxon>Pisolithus</taxon>
    </lineage>
</organism>
<reference evidence="1 2" key="1">
    <citation type="submission" date="2014-04" db="EMBL/GenBank/DDBJ databases">
        <authorList>
            <consortium name="DOE Joint Genome Institute"/>
            <person name="Kuo A."/>
            <person name="Kohler A."/>
            <person name="Costa M.D."/>
            <person name="Nagy L.G."/>
            <person name="Floudas D."/>
            <person name="Copeland A."/>
            <person name="Barry K.W."/>
            <person name="Cichocki N."/>
            <person name="Veneault-Fourrey C."/>
            <person name="LaButti K."/>
            <person name="Lindquist E.A."/>
            <person name="Lipzen A."/>
            <person name="Lundell T."/>
            <person name="Morin E."/>
            <person name="Murat C."/>
            <person name="Sun H."/>
            <person name="Tunlid A."/>
            <person name="Henrissat B."/>
            <person name="Grigoriev I.V."/>
            <person name="Hibbett D.S."/>
            <person name="Martin F."/>
            <person name="Nordberg H.P."/>
            <person name="Cantor M.N."/>
            <person name="Hua S.X."/>
        </authorList>
    </citation>
    <scope>NUCLEOTIDE SEQUENCE [LARGE SCALE GENOMIC DNA]</scope>
    <source>
        <strain evidence="1 2">441</strain>
    </source>
</reference>
<proteinExistence type="predicted"/>
<dbReference type="AlphaFoldDB" id="A0A0C9YEF9"/>
<sequence length="160" mass="18297">MVVDHLEEEVRIMGECLTSASSPHHNNNSNNLLAERAELIVVVVEAMEYDQEYDQQYNDQDESSQYDDQYDEGYESYNVKVTALDINTANHFEEFKEEITPVPEYNLEPVEYIVNILQPQGVDPCTCSICLCNSANQARLRLLQSIPVYGGIQTLERTNK</sequence>
<name>A0A0C9YEF9_9AGAM</name>
<accession>A0A0C9YEF9</accession>